<feature type="non-terminal residue" evidence="1">
    <location>
        <position position="1"/>
    </location>
</feature>
<evidence type="ECO:0000313" key="2">
    <source>
        <dbReference type="Proteomes" id="UP000708208"/>
    </source>
</evidence>
<comment type="caution">
    <text evidence="1">The sequence shown here is derived from an EMBL/GenBank/DDBJ whole genome shotgun (WGS) entry which is preliminary data.</text>
</comment>
<dbReference type="Proteomes" id="UP000708208">
    <property type="component" value="Unassembled WGS sequence"/>
</dbReference>
<proteinExistence type="predicted"/>
<reference evidence="1" key="1">
    <citation type="submission" date="2021-06" db="EMBL/GenBank/DDBJ databases">
        <authorList>
            <person name="Hodson N. C."/>
            <person name="Mongue J. A."/>
            <person name="Jaron S. K."/>
        </authorList>
    </citation>
    <scope>NUCLEOTIDE SEQUENCE</scope>
</reference>
<protein>
    <submittedName>
        <fullName evidence="1">Uncharacterized protein</fullName>
    </submittedName>
</protein>
<keyword evidence="2" id="KW-1185">Reference proteome</keyword>
<dbReference type="EMBL" id="CAJVCH010543820">
    <property type="protein sequence ID" value="CAG7827508.1"/>
    <property type="molecule type" value="Genomic_DNA"/>
</dbReference>
<name>A0A8J2L910_9HEXA</name>
<evidence type="ECO:0000313" key="1">
    <source>
        <dbReference type="EMBL" id="CAG7827508.1"/>
    </source>
</evidence>
<accession>A0A8J2L910</accession>
<dbReference type="AlphaFoldDB" id="A0A8J2L910"/>
<sequence length="29" mass="3453">EFYSLKGSFRRLADSERLESSILTFMKKL</sequence>
<organism evidence="1 2">
    <name type="scientific">Allacma fusca</name>
    <dbReference type="NCBI Taxonomy" id="39272"/>
    <lineage>
        <taxon>Eukaryota</taxon>
        <taxon>Metazoa</taxon>
        <taxon>Ecdysozoa</taxon>
        <taxon>Arthropoda</taxon>
        <taxon>Hexapoda</taxon>
        <taxon>Collembola</taxon>
        <taxon>Symphypleona</taxon>
        <taxon>Sminthuridae</taxon>
        <taxon>Allacma</taxon>
    </lineage>
</organism>
<gene>
    <name evidence="1" type="ORF">AFUS01_LOCUS37494</name>
</gene>